<sequence>MAAGRWIAGVMIAGLVLLLGAGPGQARPVLDWLDYDAAARADYAIDQNTGDTARHSIEPSWAPEGQRRTAKLVMLLIPKRSEIAYSTSVNTILRVFRQHGLPARFSVWFYDEDDAVAGEALDWAYAQPVDLIMSVGSVATAYLHDHHIGNGIPAVTSASKDPVASGQVADPKAGSGTNIAYTSINVSTDTLVAYLRRLVPELTTIGIMFSRDNSSAIKTQVEPLQAAADDLGLTVVDISVENDSSAETELNTAIPDGLDAMRRSDPDLKRSVLLVTGSTPVYERIAQVNRHSGRVPVVSMLPDVVRPGPDSALLSIGVNQSSAVALAAVYAKDILLGRADPATLPVGTVSPPDLAINFLVAERIGIKIPFSFFESATFVYDPEGRAVIEFGQRVGG</sequence>
<evidence type="ECO:0000313" key="2">
    <source>
        <dbReference type="Proteomes" id="UP000630353"/>
    </source>
</evidence>
<comment type="caution">
    <text evidence="1">The sequence shown here is derived from an EMBL/GenBank/DDBJ whole genome shotgun (WGS) entry which is preliminary data.</text>
</comment>
<dbReference type="RefSeq" id="WP_189989135.1">
    <property type="nucleotide sequence ID" value="NZ_BMZS01000004.1"/>
</dbReference>
<proteinExistence type="predicted"/>
<accession>A0A918XS06</accession>
<dbReference type="AlphaFoldDB" id="A0A918XS06"/>
<organism evidence="1 2">
    <name type="scientific">Thalassobaculum fulvum</name>
    <dbReference type="NCBI Taxonomy" id="1633335"/>
    <lineage>
        <taxon>Bacteria</taxon>
        <taxon>Pseudomonadati</taxon>
        <taxon>Pseudomonadota</taxon>
        <taxon>Alphaproteobacteria</taxon>
        <taxon>Rhodospirillales</taxon>
        <taxon>Thalassobaculaceae</taxon>
        <taxon>Thalassobaculum</taxon>
    </lineage>
</organism>
<dbReference type="InterPro" id="IPR007487">
    <property type="entry name" value="ABC_transpt-TYRBP-like"/>
</dbReference>
<evidence type="ECO:0000313" key="1">
    <source>
        <dbReference type="EMBL" id="GHD49158.1"/>
    </source>
</evidence>
<dbReference type="Pfam" id="PF04392">
    <property type="entry name" value="ABC_sub_bind"/>
    <property type="match status" value="1"/>
</dbReference>
<dbReference type="EMBL" id="BMZS01000004">
    <property type="protein sequence ID" value="GHD49158.1"/>
    <property type="molecule type" value="Genomic_DNA"/>
</dbReference>
<reference evidence="1" key="1">
    <citation type="journal article" date="2014" name="Int. J. Syst. Evol. Microbiol.">
        <title>Complete genome sequence of Corynebacterium casei LMG S-19264T (=DSM 44701T), isolated from a smear-ripened cheese.</title>
        <authorList>
            <consortium name="US DOE Joint Genome Institute (JGI-PGF)"/>
            <person name="Walter F."/>
            <person name="Albersmeier A."/>
            <person name="Kalinowski J."/>
            <person name="Ruckert C."/>
        </authorList>
    </citation>
    <scope>NUCLEOTIDE SEQUENCE</scope>
    <source>
        <strain evidence="1">KCTC 42651</strain>
    </source>
</reference>
<reference evidence="1" key="2">
    <citation type="submission" date="2020-09" db="EMBL/GenBank/DDBJ databases">
        <authorList>
            <person name="Sun Q."/>
            <person name="Kim S."/>
        </authorList>
    </citation>
    <scope>NUCLEOTIDE SEQUENCE</scope>
    <source>
        <strain evidence="1">KCTC 42651</strain>
    </source>
</reference>
<dbReference type="Proteomes" id="UP000630353">
    <property type="component" value="Unassembled WGS sequence"/>
</dbReference>
<name>A0A918XS06_9PROT</name>
<dbReference type="PANTHER" id="PTHR35271:SF1">
    <property type="entry name" value="ABC TRANSPORTER, SUBSTRATE-BINDING LIPOPROTEIN"/>
    <property type="match status" value="1"/>
</dbReference>
<dbReference type="Gene3D" id="3.40.50.2300">
    <property type="match status" value="2"/>
</dbReference>
<evidence type="ECO:0008006" key="3">
    <source>
        <dbReference type="Google" id="ProtNLM"/>
    </source>
</evidence>
<gene>
    <name evidence="1" type="ORF">GCM10017083_21080</name>
</gene>
<dbReference type="PANTHER" id="PTHR35271">
    <property type="entry name" value="ABC TRANSPORTER, SUBSTRATE-BINDING LIPOPROTEIN-RELATED"/>
    <property type="match status" value="1"/>
</dbReference>
<protein>
    <recommendedName>
        <fullName evidence="3">ABC transport system substrate-binding protein</fullName>
    </recommendedName>
</protein>
<keyword evidence="2" id="KW-1185">Reference proteome</keyword>